<evidence type="ECO:0000259" key="2">
    <source>
        <dbReference type="Pfam" id="PF07584"/>
    </source>
</evidence>
<dbReference type="RefSeq" id="WP_084061646.1">
    <property type="nucleotide sequence ID" value="NZ_FWXO01000003.1"/>
</dbReference>
<keyword evidence="1" id="KW-1133">Transmembrane helix</keyword>
<reference evidence="3 4" key="1">
    <citation type="submission" date="2017-04" db="EMBL/GenBank/DDBJ databases">
        <authorList>
            <person name="Afonso C.L."/>
            <person name="Miller P.J."/>
            <person name="Scott M.A."/>
            <person name="Spackman E."/>
            <person name="Goraichik I."/>
            <person name="Dimitrov K.M."/>
            <person name="Suarez D.L."/>
            <person name="Swayne D.E."/>
        </authorList>
    </citation>
    <scope>NUCLEOTIDE SEQUENCE [LARGE SCALE GENOMIC DNA]</scope>
    <source>
        <strain evidence="3 4">DSM 21164</strain>
    </source>
</reference>
<dbReference type="InterPro" id="IPR024163">
    <property type="entry name" value="Aerotolerance_reg_N"/>
</dbReference>
<dbReference type="STRING" id="504486.SAMN05660703_2322"/>
<protein>
    <submittedName>
        <fullName evidence="3">N-terminal double-transmembrane domain-containing protein</fullName>
    </submittedName>
</protein>
<gene>
    <name evidence="3" type="ORF">SAMN05660703_2322</name>
</gene>
<keyword evidence="1" id="KW-0472">Membrane</keyword>
<dbReference type="OrthoDB" id="890881at2"/>
<dbReference type="PANTHER" id="PTHR37464:SF1">
    <property type="entry name" value="BLL2463 PROTEIN"/>
    <property type="match status" value="1"/>
</dbReference>
<organism evidence="3 4">
    <name type="scientific">Cellulophaga tyrosinoxydans</name>
    <dbReference type="NCBI Taxonomy" id="504486"/>
    <lineage>
        <taxon>Bacteria</taxon>
        <taxon>Pseudomonadati</taxon>
        <taxon>Bacteroidota</taxon>
        <taxon>Flavobacteriia</taxon>
        <taxon>Flavobacteriales</taxon>
        <taxon>Flavobacteriaceae</taxon>
        <taxon>Cellulophaga</taxon>
    </lineage>
</organism>
<evidence type="ECO:0000313" key="3">
    <source>
        <dbReference type="EMBL" id="SMC65868.1"/>
    </source>
</evidence>
<keyword evidence="4" id="KW-1185">Reference proteome</keyword>
<dbReference type="AlphaFoldDB" id="A0A1W2B0B4"/>
<dbReference type="EMBL" id="FWXO01000003">
    <property type="protein sequence ID" value="SMC65868.1"/>
    <property type="molecule type" value="Genomic_DNA"/>
</dbReference>
<keyword evidence="1 3" id="KW-0812">Transmembrane</keyword>
<dbReference type="PANTHER" id="PTHR37464">
    <property type="entry name" value="BLL2463 PROTEIN"/>
    <property type="match status" value="1"/>
</dbReference>
<dbReference type="Proteomes" id="UP000192360">
    <property type="component" value="Unassembled WGS sequence"/>
</dbReference>
<feature type="domain" description="Aerotolerance regulator N-terminal" evidence="2">
    <location>
        <begin position="1"/>
        <end position="76"/>
    </location>
</feature>
<dbReference type="InterPro" id="IPR011933">
    <property type="entry name" value="Double_TM_dom"/>
</dbReference>
<dbReference type="Pfam" id="PF07584">
    <property type="entry name" value="BatA"/>
    <property type="match status" value="1"/>
</dbReference>
<feature type="transmembrane region" description="Helical" evidence="1">
    <location>
        <begin position="56"/>
        <end position="74"/>
    </location>
</feature>
<name>A0A1W2B0B4_9FLAO</name>
<evidence type="ECO:0000256" key="1">
    <source>
        <dbReference type="SAM" id="Phobius"/>
    </source>
</evidence>
<sequence>MTFGNPFYLWTLLGLLVPIAIHLWSKKEAKIIKIGSVKFLTPSDSKQSSRLKLNELWLLFLRMFIISILAIILSEPQWQSKSKNISITYIVDPILLNTETIAKIVSEPNDTTEIRILTINLPVWKDDAIFNSKNHATNYWQLISEMNSLDSDSIVVLSHAFLQDFKGKRPEIFKPIRWIQMDSVNTLKLPLQVIQKSENLELRSVLTSKNRTAIIKENILANNSTVQFNNARDSVTLLGNTTSKKLAISKQEPIEILLNFTDSLKMNKSFITTSFQVLEEYLNRPFIVSEIEKTAGQDLSKYDLVVWFSETDIPNNAKRILVFNEDKFADGLIQETKYNNRFQLTSHLNIENSIDGNLIEALLKILELDSELKDQIKRADQRQFATSEITANRLSKKSSDTRLATLDISKWFWMALLFFMILERVIAKYRKQ</sequence>
<evidence type="ECO:0000313" key="4">
    <source>
        <dbReference type="Proteomes" id="UP000192360"/>
    </source>
</evidence>
<proteinExistence type="predicted"/>
<dbReference type="NCBIfam" id="TIGR02226">
    <property type="entry name" value="two_anch"/>
    <property type="match status" value="1"/>
</dbReference>
<accession>A0A1W2B0B4</accession>
<feature type="transmembrane region" description="Helical" evidence="1">
    <location>
        <begin position="6"/>
        <end position="24"/>
    </location>
</feature>